<gene>
    <name evidence="1" type="ORF">AULFYP135_01215</name>
</gene>
<proteinExistence type="predicted"/>
<evidence type="ECO:0008006" key="2">
    <source>
        <dbReference type="Google" id="ProtNLM"/>
    </source>
</evidence>
<dbReference type="EMBL" id="CACRSL010000003">
    <property type="protein sequence ID" value="VYS99429.1"/>
    <property type="molecule type" value="Genomic_DNA"/>
</dbReference>
<reference evidence="1" key="1">
    <citation type="submission" date="2019-11" db="EMBL/GenBank/DDBJ databases">
        <authorList>
            <person name="Feng L."/>
        </authorList>
    </citation>
    <scope>NUCLEOTIDE SEQUENCE</scope>
    <source>
        <strain evidence="1">AundefinedLFYP135</strain>
    </source>
</reference>
<name>A0A6N2T219_9FIRM</name>
<evidence type="ECO:0000313" key="1">
    <source>
        <dbReference type="EMBL" id="VYS99429.1"/>
    </source>
</evidence>
<dbReference type="AlphaFoldDB" id="A0A6N2T219"/>
<sequence length="58" mass="6958">MKRFEYKTVDLSPTWSLDPEKKNAEHLERLAKLGQEGWMLVSGNENWKYSLFVREIEE</sequence>
<protein>
    <recommendedName>
        <fullName evidence="2">DUF4177 domain-containing protein</fullName>
    </recommendedName>
</protein>
<accession>A0A6N2T219</accession>
<organism evidence="1">
    <name type="scientific">uncultured Anaerotruncus sp</name>
    <dbReference type="NCBI Taxonomy" id="905011"/>
    <lineage>
        <taxon>Bacteria</taxon>
        <taxon>Bacillati</taxon>
        <taxon>Bacillota</taxon>
        <taxon>Clostridia</taxon>
        <taxon>Eubacteriales</taxon>
        <taxon>Oscillospiraceae</taxon>
        <taxon>Anaerotruncus</taxon>
        <taxon>environmental samples</taxon>
    </lineage>
</organism>